<keyword evidence="2" id="KW-1185">Reference proteome</keyword>
<name>A8ZUB8_DESOH</name>
<dbReference type="eggNOG" id="COG0457">
    <property type="taxonomic scope" value="Bacteria"/>
</dbReference>
<evidence type="ECO:0000313" key="2">
    <source>
        <dbReference type="Proteomes" id="UP000008561"/>
    </source>
</evidence>
<dbReference type="Gene3D" id="1.25.40.10">
    <property type="entry name" value="Tetratricopeptide repeat domain"/>
    <property type="match status" value="1"/>
</dbReference>
<dbReference type="AlphaFoldDB" id="A8ZUB8"/>
<dbReference type="KEGG" id="dol:Dole_2146"/>
<dbReference type="EMBL" id="CP000859">
    <property type="protein sequence ID" value="ABW67950.1"/>
    <property type="molecule type" value="Genomic_DNA"/>
</dbReference>
<evidence type="ECO:0000313" key="1">
    <source>
        <dbReference type="EMBL" id="ABW67950.1"/>
    </source>
</evidence>
<dbReference type="HOGENOM" id="CLU_688359_0_0_7"/>
<dbReference type="Proteomes" id="UP000008561">
    <property type="component" value="Chromosome"/>
</dbReference>
<dbReference type="RefSeq" id="WP_012175562.1">
    <property type="nucleotide sequence ID" value="NC_009943.1"/>
</dbReference>
<organism evidence="1 2">
    <name type="scientific">Desulfosudis oleivorans (strain DSM 6200 / JCM 39069 / Hxd3)</name>
    <name type="common">Desulfococcus oleovorans</name>
    <dbReference type="NCBI Taxonomy" id="96561"/>
    <lineage>
        <taxon>Bacteria</taxon>
        <taxon>Pseudomonadati</taxon>
        <taxon>Thermodesulfobacteriota</taxon>
        <taxon>Desulfobacteria</taxon>
        <taxon>Desulfobacterales</taxon>
        <taxon>Desulfosudaceae</taxon>
        <taxon>Desulfosudis</taxon>
    </lineage>
</organism>
<sequence length="400" mass="44990">MIRNLIKSGVYACLLVVFIATGVFSSQGAWEMNFPLPGNDPLWQEVAVLWEDHWDGKNIDDLIAVLHRLEAAQPDSLAVNLWLSQGYYLKARHQRKERIESLKQAESYAAKAVSLDGVDMTAMKLLITAVSSYADLDYIQKTYAATWVEKLPAPVGRALPELDLPEFRETLATWDLREDIEKGKQAVAVFEKIAGDRPEDLLAQTWAARGNYYLGYYYISVGDHDTALPCFKKGNDYGLKALDIDPHFVPAHYWRQLNLARSIENANILVKARYLNTIMDHLVFTANENTTYFYCGPLISTATIIEKGGWVAEKGLGLAGYTIDTVAMGLELAVIAYPTYLYTHFAKAEVLYHVGKKSEARALMGIILSMDPYQNPFHGPENICVQRLARAFLEEHFPAE</sequence>
<gene>
    <name evidence="1" type="ordered locus">Dole_2146</name>
</gene>
<protein>
    <recommendedName>
        <fullName evidence="3">Tetratricopeptide repeat protein</fullName>
    </recommendedName>
</protein>
<accession>A8ZUB8</accession>
<proteinExistence type="predicted"/>
<dbReference type="InterPro" id="IPR011990">
    <property type="entry name" value="TPR-like_helical_dom_sf"/>
</dbReference>
<dbReference type="SUPFAM" id="SSF48452">
    <property type="entry name" value="TPR-like"/>
    <property type="match status" value="1"/>
</dbReference>
<reference evidence="1 2" key="1">
    <citation type="submission" date="2007-10" db="EMBL/GenBank/DDBJ databases">
        <title>Complete sequence of Desulfococcus oleovorans Hxd3.</title>
        <authorList>
            <consortium name="US DOE Joint Genome Institute"/>
            <person name="Copeland A."/>
            <person name="Lucas S."/>
            <person name="Lapidus A."/>
            <person name="Barry K."/>
            <person name="Glavina del Rio T."/>
            <person name="Dalin E."/>
            <person name="Tice H."/>
            <person name="Pitluck S."/>
            <person name="Kiss H."/>
            <person name="Brettin T."/>
            <person name="Bruce D."/>
            <person name="Detter J.C."/>
            <person name="Han C."/>
            <person name="Schmutz J."/>
            <person name="Larimer F."/>
            <person name="Land M."/>
            <person name="Hauser L."/>
            <person name="Kyrpides N."/>
            <person name="Kim E."/>
            <person name="Wawrik B."/>
            <person name="Richardson P."/>
        </authorList>
    </citation>
    <scope>NUCLEOTIDE SEQUENCE [LARGE SCALE GENOMIC DNA]</scope>
    <source>
        <strain evidence="2">DSM 6200 / JCM 39069 / Hxd3</strain>
    </source>
</reference>
<evidence type="ECO:0008006" key="3">
    <source>
        <dbReference type="Google" id="ProtNLM"/>
    </source>
</evidence>